<keyword evidence="2" id="KW-1185">Reference proteome</keyword>
<evidence type="ECO:0000313" key="1">
    <source>
        <dbReference type="EMBL" id="CAA2992860.1"/>
    </source>
</evidence>
<protein>
    <submittedName>
        <fullName evidence="1">STRICTOSIDINE SYNTHASE-LIKE 3-like</fullName>
    </submittedName>
</protein>
<evidence type="ECO:0000313" key="2">
    <source>
        <dbReference type="Proteomes" id="UP000594638"/>
    </source>
</evidence>
<comment type="caution">
    <text evidence="1">The sequence shown here is derived from an EMBL/GenBank/DDBJ whole genome shotgun (WGS) entry which is preliminary data.</text>
</comment>
<accession>A0A8S0SJ63</accession>
<dbReference type="AlphaFoldDB" id="A0A8S0SJ63"/>
<dbReference type="GO" id="GO:0012505">
    <property type="term" value="C:endomembrane system"/>
    <property type="evidence" value="ECO:0007669"/>
    <property type="project" value="TreeGrafter"/>
</dbReference>
<dbReference type="Gene3D" id="2.120.10.30">
    <property type="entry name" value="TolB, C-terminal domain"/>
    <property type="match status" value="1"/>
</dbReference>
<name>A0A8S0SJ63_OLEEU</name>
<dbReference type="PANTHER" id="PTHR10426:SF106">
    <property type="entry name" value="PROTEIN STRICTOSIDINE SYNTHASE-LIKE 3"/>
    <property type="match status" value="1"/>
</dbReference>
<dbReference type="EMBL" id="CACTIH010005442">
    <property type="protein sequence ID" value="CAA2992860.1"/>
    <property type="molecule type" value="Genomic_DNA"/>
</dbReference>
<dbReference type="OrthoDB" id="5307922at2759"/>
<proteinExistence type="predicted"/>
<dbReference type="Proteomes" id="UP000594638">
    <property type="component" value="Unassembled WGS sequence"/>
</dbReference>
<dbReference type="InterPro" id="IPR011042">
    <property type="entry name" value="6-blade_b-propeller_TolB-like"/>
</dbReference>
<dbReference type="Gramene" id="OE9A004151T1">
    <property type="protein sequence ID" value="OE9A004151C1"/>
    <property type="gene ID" value="OE9A004151"/>
</dbReference>
<dbReference type="GO" id="GO:0016787">
    <property type="term" value="F:hydrolase activity"/>
    <property type="evidence" value="ECO:0007669"/>
    <property type="project" value="TreeGrafter"/>
</dbReference>
<reference evidence="1 2" key="1">
    <citation type="submission" date="2019-12" db="EMBL/GenBank/DDBJ databases">
        <authorList>
            <person name="Alioto T."/>
            <person name="Alioto T."/>
            <person name="Gomez Garrido J."/>
        </authorList>
    </citation>
    <scope>NUCLEOTIDE SEQUENCE [LARGE SCALE GENOMIC DNA]</scope>
</reference>
<organism evidence="1 2">
    <name type="scientific">Olea europaea subsp. europaea</name>
    <dbReference type="NCBI Taxonomy" id="158383"/>
    <lineage>
        <taxon>Eukaryota</taxon>
        <taxon>Viridiplantae</taxon>
        <taxon>Streptophyta</taxon>
        <taxon>Embryophyta</taxon>
        <taxon>Tracheophyta</taxon>
        <taxon>Spermatophyta</taxon>
        <taxon>Magnoliopsida</taxon>
        <taxon>eudicotyledons</taxon>
        <taxon>Gunneridae</taxon>
        <taxon>Pentapetalae</taxon>
        <taxon>asterids</taxon>
        <taxon>lamiids</taxon>
        <taxon>Lamiales</taxon>
        <taxon>Oleaceae</taxon>
        <taxon>Oleeae</taxon>
        <taxon>Olea</taxon>
    </lineage>
</organism>
<gene>
    <name evidence="1" type="ORF">OLEA9_A004151</name>
</gene>
<dbReference type="PANTHER" id="PTHR10426">
    <property type="entry name" value="STRICTOSIDINE SYNTHASE-RELATED"/>
    <property type="match status" value="1"/>
</dbReference>
<sequence>MNYLKNEQICGKPLGLRFNKRTGDLYIADAYGLMKVGHEGLATEAEGVRLGFTNDLDIDDEGIAAPNAKENAVVLVEASNSHKAPFLMQLGGPHVVVVKYGSEGKLLKILENNQAKVVKLVSQIKE</sequence>